<comment type="caution">
    <text evidence="5">Lacks conserved residue(s) required for the propagation of feature annotation.</text>
</comment>
<feature type="domain" description="SAM-dependent MTase RsmB/NOP-type" evidence="6">
    <location>
        <begin position="73"/>
        <end position="285"/>
    </location>
</feature>
<dbReference type="STRING" id="13333.W1PMQ6"/>
<evidence type="ECO:0000313" key="7">
    <source>
        <dbReference type="EMBL" id="ERN09079.1"/>
    </source>
</evidence>
<feature type="binding site" evidence="5">
    <location>
        <begin position="171"/>
        <end position="177"/>
    </location>
    <ligand>
        <name>S-adenosyl-L-methionine</name>
        <dbReference type="ChEBI" id="CHEBI:59789"/>
    </ligand>
</feature>
<dbReference type="GO" id="GO:0003723">
    <property type="term" value="F:RNA binding"/>
    <property type="evidence" value="ECO:0007669"/>
    <property type="project" value="UniProtKB-UniRule"/>
</dbReference>
<dbReference type="GO" id="GO:0001510">
    <property type="term" value="P:RNA methylation"/>
    <property type="evidence" value="ECO:0000318"/>
    <property type="project" value="GO_Central"/>
</dbReference>
<dbReference type="PANTHER" id="PTHR22807:SF34">
    <property type="entry name" value="TRNA (CYTOSINE(72)-C(5))-METHYLTRANSFERASE NSUN6"/>
    <property type="match status" value="1"/>
</dbReference>
<dbReference type="Gramene" id="ERN09079">
    <property type="protein sequence ID" value="ERN09079"/>
    <property type="gene ID" value="AMTR_s00014p00018570"/>
</dbReference>
<dbReference type="PROSITE" id="PS51686">
    <property type="entry name" value="SAM_MT_RSMB_NOP"/>
    <property type="match status" value="1"/>
</dbReference>
<dbReference type="AlphaFoldDB" id="W1PMQ6"/>
<dbReference type="InterPro" id="IPR036974">
    <property type="entry name" value="PUA_sf"/>
</dbReference>
<dbReference type="PROSITE" id="PS50890">
    <property type="entry name" value="PUA"/>
    <property type="match status" value="1"/>
</dbReference>
<gene>
    <name evidence="7" type="ORF">AMTR_s00014p00018570</name>
</gene>
<comment type="similarity">
    <text evidence="5">Belongs to the class I-like SAM-binding methyltransferase superfamily. RsmB/NOP family.</text>
</comment>
<organism evidence="7 8">
    <name type="scientific">Amborella trichopoda</name>
    <dbReference type="NCBI Taxonomy" id="13333"/>
    <lineage>
        <taxon>Eukaryota</taxon>
        <taxon>Viridiplantae</taxon>
        <taxon>Streptophyta</taxon>
        <taxon>Embryophyta</taxon>
        <taxon>Tracheophyta</taxon>
        <taxon>Spermatophyta</taxon>
        <taxon>Magnoliopsida</taxon>
        <taxon>Amborellales</taxon>
        <taxon>Amborellaceae</taxon>
        <taxon>Amborella</taxon>
    </lineage>
</organism>
<reference evidence="8" key="1">
    <citation type="journal article" date="2013" name="Science">
        <title>The Amborella genome and the evolution of flowering plants.</title>
        <authorList>
            <consortium name="Amborella Genome Project"/>
        </authorList>
    </citation>
    <scope>NUCLEOTIDE SEQUENCE [LARGE SCALE GENOMIC DNA]</scope>
</reference>
<dbReference type="Pfam" id="PF01189">
    <property type="entry name" value="Methyltr_RsmB-F"/>
    <property type="match status" value="1"/>
</dbReference>
<dbReference type="eggNOG" id="KOG1122">
    <property type="taxonomic scope" value="Eukaryota"/>
</dbReference>
<feature type="binding site" evidence="5">
    <location>
        <position position="222"/>
    </location>
    <ligand>
        <name>S-adenosyl-L-methionine</name>
        <dbReference type="ChEBI" id="CHEBI:59789"/>
    </ligand>
</feature>
<dbReference type="GO" id="GO:0008173">
    <property type="term" value="F:RNA methyltransferase activity"/>
    <property type="evidence" value="ECO:0007669"/>
    <property type="project" value="InterPro"/>
</dbReference>
<dbReference type="CDD" id="cd21150">
    <property type="entry name" value="PUA_NSun6-like"/>
    <property type="match status" value="1"/>
</dbReference>
<name>W1PMQ6_AMBTC</name>
<dbReference type="Pfam" id="PF01472">
    <property type="entry name" value="PUA"/>
    <property type="match status" value="1"/>
</dbReference>
<protein>
    <recommendedName>
        <fullName evidence="6">SAM-dependent MTase RsmB/NOP-type domain-containing protein</fullName>
    </recommendedName>
</protein>
<evidence type="ECO:0000313" key="8">
    <source>
        <dbReference type="Proteomes" id="UP000017836"/>
    </source>
</evidence>
<evidence type="ECO:0000259" key="6">
    <source>
        <dbReference type="PROSITE" id="PS51686"/>
    </source>
</evidence>
<evidence type="ECO:0000256" key="1">
    <source>
        <dbReference type="ARBA" id="ARBA00022603"/>
    </source>
</evidence>
<proteinExistence type="inferred from homology"/>
<feature type="binding site" evidence="5">
    <location>
        <position position="264"/>
    </location>
    <ligand>
        <name>S-adenosyl-L-methionine</name>
        <dbReference type="ChEBI" id="CHEBI:59789"/>
    </ligand>
</feature>
<keyword evidence="4 5" id="KW-0694">RNA-binding</keyword>
<dbReference type="InterPro" id="IPR049560">
    <property type="entry name" value="MeTrfase_RsmB-F_NOP2_cat"/>
</dbReference>
<accession>W1PMQ6</accession>
<dbReference type="HOGENOM" id="CLU_977755_0_0_1"/>
<dbReference type="Proteomes" id="UP000017836">
    <property type="component" value="Unassembled WGS sequence"/>
</dbReference>
<evidence type="ECO:0000256" key="2">
    <source>
        <dbReference type="ARBA" id="ARBA00022679"/>
    </source>
</evidence>
<dbReference type="SUPFAM" id="SSF88697">
    <property type="entry name" value="PUA domain-like"/>
    <property type="match status" value="1"/>
</dbReference>
<dbReference type="Gene3D" id="3.40.50.150">
    <property type="entry name" value="Vaccinia Virus protein VP39"/>
    <property type="match status" value="1"/>
</dbReference>
<keyword evidence="1 5" id="KW-0489">Methyltransferase</keyword>
<dbReference type="InterPro" id="IPR015947">
    <property type="entry name" value="PUA-like_sf"/>
</dbReference>
<dbReference type="Gene3D" id="2.30.130.10">
    <property type="entry name" value="PUA domain"/>
    <property type="match status" value="1"/>
</dbReference>
<dbReference type="InterPro" id="IPR029063">
    <property type="entry name" value="SAM-dependent_MTases_sf"/>
</dbReference>
<keyword evidence="2 5" id="KW-0808">Transferase</keyword>
<sequence length="285" mass="30551">MDYVVVVQGSGPHKLEYGDEPNKPLKEVIVSRKCAEAVLRGAQIFVPGVMACSSHVEKGDVVAVSVAVEQPGPHNGWGLGITRGTVLQGSKSDPQYFERCGLYIGQGVAMMSRAGIFGASQGIAIEMIKRVYELPSFYGILKGEIFLQNLPSIITAHVLDPQEGELILDMCAAPGGKTTAIAILMKDMGEVVACDRSHNKVEDVKNLALELGLTCIKAYKLDALKAVLRPTDVPINSSNDTSDMDIKGPQTPALCETELKSDIDKPCITNSIDEDTGSQAVKYIC</sequence>
<dbReference type="OMA" id="NGENNDR"/>
<evidence type="ECO:0000256" key="3">
    <source>
        <dbReference type="ARBA" id="ARBA00022691"/>
    </source>
</evidence>
<dbReference type="InterPro" id="IPR023267">
    <property type="entry name" value="RCMT"/>
</dbReference>
<dbReference type="InterPro" id="IPR002478">
    <property type="entry name" value="PUA"/>
</dbReference>
<evidence type="ECO:0000256" key="4">
    <source>
        <dbReference type="ARBA" id="ARBA00022884"/>
    </source>
</evidence>
<keyword evidence="3 5" id="KW-0949">S-adenosyl-L-methionine</keyword>
<dbReference type="PANTHER" id="PTHR22807">
    <property type="entry name" value="NOP2 YEAST -RELATED NOL1/NOP2/FMU SUN DOMAIN-CONTAINING"/>
    <property type="match status" value="1"/>
</dbReference>
<dbReference type="InterPro" id="IPR001678">
    <property type="entry name" value="MeTrfase_RsmB-F_NOP2_dom"/>
</dbReference>
<keyword evidence="8" id="KW-1185">Reference proteome</keyword>
<dbReference type="EMBL" id="KI393051">
    <property type="protein sequence ID" value="ERN09079.1"/>
    <property type="molecule type" value="Genomic_DNA"/>
</dbReference>
<feature type="binding site" evidence="5">
    <location>
        <position position="195"/>
    </location>
    <ligand>
        <name>S-adenosyl-L-methionine</name>
        <dbReference type="ChEBI" id="CHEBI:59789"/>
    </ligand>
</feature>
<dbReference type="SUPFAM" id="SSF53335">
    <property type="entry name" value="S-adenosyl-L-methionine-dependent methyltransferases"/>
    <property type="match status" value="1"/>
</dbReference>
<evidence type="ECO:0000256" key="5">
    <source>
        <dbReference type="PROSITE-ProRule" id="PRU01023"/>
    </source>
</evidence>